<feature type="chain" id="PRO_5010290828" description="VWFA domain-containing protein" evidence="3">
    <location>
        <begin position="19"/>
        <end position="572"/>
    </location>
</feature>
<dbReference type="Pfam" id="PF16754">
    <property type="entry name" value="Pesticin"/>
    <property type="match status" value="1"/>
</dbReference>
<dbReference type="EMBL" id="MPUH01001887">
    <property type="protein sequence ID" value="OMJ65924.1"/>
    <property type="molecule type" value="Genomic_DNA"/>
</dbReference>
<dbReference type="SMART" id="SM00327">
    <property type="entry name" value="VWA"/>
    <property type="match status" value="1"/>
</dbReference>
<organism evidence="5 6">
    <name type="scientific">Stentor coeruleus</name>
    <dbReference type="NCBI Taxonomy" id="5963"/>
    <lineage>
        <taxon>Eukaryota</taxon>
        <taxon>Sar</taxon>
        <taxon>Alveolata</taxon>
        <taxon>Ciliophora</taxon>
        <taxon>Postciliodesmatophora</taxon>
        <taxon>Heterotrichea</taxon>
        <taxon>Heterotrichida</taxon>
        <taxon>Stentoridae</taxon>
        <taxon>Stentor</taxon>
    </lineage>
</organism>
<protein>
    <recommendedName>
        <fullName evidence="4">VWFA domain-containing protein</fullName>
    </recommendedName>
</protein>
<dbReference type="Gene3D" id="1.10.530.40">
    <property type="match status" value="1"/>
</dbReference>
<dbReference type="AlphaFoldDB" id="A0A1R2AN19"/>
<gene>
    <name evidence="5" type="ORF">SteCoe_37419</name>
</gene>
<evidence type="ECO:0000256" key="1">
    <source>
        <dbReference type="ARBA" id="ARBA00022529"/>
    </source>
</evidence>
<evidence type="ECO:0000256" key="3">
    <source>
        <dbReference type="SAM" id="SignalP"/>
    </source>
</evidence>
<dbReference type="GO" id="GO:0003796">
    <property type="term" value="F:lysozyme activity"/>
    <property type="evidence" value="ECO:0007669"/>
    <property type="project" value="InterPro"/>
</dbReference>
<dbReference type="CDD" id="cd01450">
    <property type="entry name" value="vWFA_subfamily_ECM"/>
    <property type="match status" value="1"/>
</dbReference>
<keyword evidence="2" id="KW-0081">Bacteriolytic enzyme</keyword>
<dbReference type="InterPro" id="IPR002035">
    <property type="entry name" value="VWF_A"/>
</dbReference>
<dbReference type="PROSITE" id="PS51257">
    <property type="entry name" value="PROKAR_LIPOPROTEIN"/>
    <property type="match status" value="1"/>
</dbReference>
<dbReference type="GO" id="GO:0031640">
    <property type="term" value="P:killing of cells of another organism"/>
    <property type="evidence" value="ECO:0007669"/>
    <property type="project" value="UniProtKB-KW"/>
</dbReference>
<reference evidence="5 6" key="1">
    <citation type="submission" date="2016-11" db="EMBL/GenBank/DDBJ databases">
        <title>The macronuclear genome of Stentor coeruleus: a giant cell with tiny introns.</title>
        <authorList>
            <person name="Slabodnick M."/>
            <person name="Ruby J.G."/>
            <person name="Reiff S.B."/>
            <person name="Swart E.C."/>
            <person name="Gosai S."/>
            <person name="Prabakaran S."/>
            <person name="Witkowska E."/>
            <person name="Larue G.E."/>
            <person name="Fisher S."/>
            <person name="Freeman R.M."/>
            <person name="Gunawardena J."/>
            <person name="Chu W."/>
            <person name="Stover N.A."/>
            <person name="Gregory B.D."/>
            <person name="Nowacki M."/>
            <person name="Derisi J."/>
            <person name="Roy S.W."/>
            <person name="Marshall W.F."/>
            <person name="Sood P."/>
        </authorList>
    </citation>
    <scope>NUCLEOTIDE SEQUENCE [LARGE SCALE GENOMIC DNA]</scope>
    <source>
        <strain evidence="5">WM001</strain>
    </source>
</reference>
<dbReference type="InterPro" id="IPR031922">
    <property type="entry name" value="Pesticin_C"/>
</dbReference>
<dbReference type="PANTHER" id="PTHR24020">
    <property type="entry name" value="COLLAGEN ALPHA"/>
    <property type="match status" value="1"/>
</dbReference>
<keyword evidence="3" id="KW-0732">Signal</keyword>
<name>A0A1R2AN19_9CILI</name>
<dbReference type="SUPFAM" id="SSF53300">
    <property type="entry name" value="vWA-like"/>
    <property type="match status" value="1"/>
</dbReference>
<dbReference type="OrthoDB" id="10256829at2759"/>
<accession>A0A1R2AN19</accession>
<dbReference type="InterPro" id="IPR050525">
    <property type="entry name" value="ECM_Assembly_Org"/>
</dbReference>
<dbReference type="PRINTS" id="PR00453">
    <property type="entry name" value="VWFADOMAIN"/>
</dbReference>
<dbReference type="PROSITE" id="PS50234">
    <property type="entry name" value="VWFA"/>
    <property type="match status" value="1"/>
</dbReference>
<dbReference type="Proteomes" id="UP000187209">
    <property type="component" value="Unassembled WGS sequence"/>
</dbReference>
<dbReference type="Pfam" id="PF00092">
    <property type="entry name" value="VWA"/>
    <property type="match status" value="1"/>
</dbReference>
<dbReference type="PANTHER" id="PTHR24020:SF84">
    <property type="entry name" value="VWFA DOMAIN-CONTAINING PROTEIN"/>
    <property type="match status" value="1"/>
</dbReference>
<evidence type="ECO:0000313" key="6">
    <source>
        <dbReference type="Proteomes" id="UP000187209"/>
    </source>
</evidence>
<proteinExistence type="predicted"/>
<dbReference type="InterPro" id="IPR023347">
    <property type="entry name" value="Lysozyme_dom_sf"/>
</dbReference>
<keyword evidence="1" id="KW-0929">Antimicrobial</keyword>
<keyword evidence="6" id="KW-1185">Reference proteome</keyword>
<feature type="domain" description="VWFA" evidence="4">
    <location>
        <begin position="258"/>
        <end position="433"/>
    </location>
</feature>
<dbReference type="InterPro" id="IPR036465">
    <property type="entry name" value="vWFA_dom_sf"/>
</dbReference>
<evidence type="ECO:0000259" key="4">
    <source>
        <dbReference type="PROSITE" id="PS50234"/>
    </source>
</evidence>
<dbReference type="Gene3D" id="3.40.50.410">
    <property type="entry name" value="von Willebrand factor, type A domain"/>
    <property type="match status" value="1"/>
</dbReference>
<comment type="caution">
    <text evidence="5">The sequence shown here is derived from an EMBL/GenBank/DDBJ whole genome shotgun (WGS) entry which is preliminary data.</text>
</comment>
<feature type="signal peptide" evidence="3">
    <location>
        <begin position="1"/>
        <end position="18"/>
    </location>
</feature>
<dbReference type="GO" id="GO:0042742">
    <property type="term" value="P:defense response to bacterium"/>
    <property type="evidence" value="ECO:0007669"/>
    <property type="project" value="UniProtKB-KW"/>
</dbReference>
<evidence type="ECO:0000313" key="5">
    <source>
        <dbReference type="EMBL" id="OMJ65924.1"/>
    </source>
</evidence>
<sequence length="572" mass="63207">MKTIPLLVYSIIVYACLATNQCIKCKGKYFVNCVESSPYVYPTGQKDSAGCVRSWAGGLRNQDLPLFSYEFLFYHESFCLCGYVPAETKNDKCKPIDSSSTTVGAGVDLGKMTTSTLISNYGVSQAFAQQLSPYCGLSGDKAIEYLQDYPLTLTYQQALNISEGAFIYKYNIAAGLIKKYCNYNFSDLTYAQRTAIVSMVYQGALTFKTTASDYICKKDWKSLVNYLRNPSISYKCRRRDESDIIAADLQNCTNPYSDISFIVDESSSISGPDYSLAKSFLQEFVSNTSIGLQETQFAIVRFSTLVECQVYFNTYNLNSQLINYINSMSQLQGSTNTASAINFTLSNVFKNTTGARNPSLGYGRIVIVITDGNSNNPSNTASAALEMRNAGITVYAIGVGAITYSELLNIAGTPNNVFTPDTYQDLVNILATVKKTACSTPGQSSVNIETKVNLVEKQYKFFMTNFDDNGIKVSMENGDKVQLYGSYFATAPYELQYDFKSSVGESLYMPFYDLLNDTKIAYFSAVSVSGEHTINLKVTNLKVCQDALDKDCFGFSSTIILKLWAILALLVV</sequence>
<evidence type="ECO:0000256" key="2">
    <source>
        <dbReference type="ARBA" id="ARBA00022638"/>
    </source>
</evidence>